<comment type="caution">
    <text evidence="1">The sequence shown here is derived from an EMBL/GenBank/DDBJ whole genome shotgun (WGS) entry which is preliminary data.</text>
</comment>
<protein>
    <submittedName>
        <fullName evidence="1">Uncharacterized protein</fullName>
    </submittedName>
</protein>
<evidence type="ECO:0000313" key="1">
    <source>
        <dbReference type="EMBL" id="KAG5854881.1"/>
    </source>
</evidence>
<proteinExistence type="predicted"/>
<name>A0A9D3MTN7_ANGAN</name>
<dbReference type="Proteomes" id="UP001044222">
    <property type="component" value="Unassembled WGS sequence"/>
</dbReference>
<dbReference type="AlphaFoldDB" id="A0A9D3MTN7"/>
<organism evidence="1 2">
    <name type="scientific">Anguilla anguilla</name>
    <name type="common">European freshwater eel</name>
    <name type="synonym">Muraena anguilla</name>
    <dbReference type="NCBI Taxonomy" id="7936"/>
    <lineage>
        <taxon>Eukaryota</taxon>
        <taxon>Metazoa</taxon>
        <taxon>Chordata</taxon>
        <taxon>Craniata</taxon>
        <taxon>Vertebrata</taxon>
        <taxon>Euteleostomi</taxon>
        <taxon>Actinopterygii</taxon>
        <taxon>Neopterygii</taxon>
        <taxon>Teleostei</taxon>
        <taxon>Anguilliformes</taxon>
        <taxon>Anguillidae</taxon>
        <taxon>Anguilla</taxon>
    </lineage>
</organism>
<keyword evidence="2" id="KW-1185">Reference proteome</keyword>
<feature type="non-terminal residue" evidence="1">
    <location>
        <position position="1"/>
    </location>
</feature>
<gene>
    <name evidence="1" type="ORF">ANANG_G00042520</name>
</gene>
<evidence type="ECO:0000313" key="2">
    <source>
        <dbReference type="Proteomes" id="UP001044222"/>
    </source>
</evidence>
<dbReference type="EMBL" id="JAFIRN010000002">
    <property type="protein sequence ID" value="KAG5854881.1"/>
    <property type="molecule type" value="Genomic_DNA"/>
</dbReference>
<accession>A0A9D3MTN7</accession>
<reference evidence="1" key="1">
    <citation type="submission" date="2021-01" db="EMBL/GenBank/DDBJ databases">
        <title>A chromosome-scale assembly of European eel, Anguilla anguilla.</title>
        <authorList>
            <person name="Henkel C."/>
            <person name="Jong-Raadsen S.A."/>
            <person name="Dufour S."/>
            <person name="Weltzien F.-A."/>
            <person name="Palstra A.P."/>
            <person name="Pelster B."/>
            <person name="Spaink H.P."/>
            <person name="Van Den Thillart G.E."/>
            <person name="Jansen H."/>
            <person name="Zahm M."/>
            <person name="Klopp C."/>
            <person name="Cedric C."/>
            <person name="Louis A."/>
            <person name="Berthelot C."/>
            <person name="Parey E."/>
            <person name="Roest Crollius H."/>
            <person name="Montfort J."/>
            <person name="Robinson-Rechavi M."/>
            <person name="Bucao C."/>
            <person name="Bouchez O."/>
            <person name="Gislard M."/>
            <person name="Lluch J."/>
            <person name="Milhes M."/>
            <person name="Lampietro C."/>
            <person name="Lopez Roques C."/>
            <person name="Donnadieu C."/>
            <person name="Braasch I."/>
            <person name="Desvignes T."/>
            <person name="Postlethwait J."/>
            <person name="Bobe J."/>
            <person name="Guiguen Y."/>
            <person name="Dirks R."/>
        </authorList>
    </citation>
    <scope>NUCLEOTIDE SEQUENCE</scope>
    <source>
        <strain evidence="1">Tag_6206</strain>
        <tissue evidence="1">Liver</tissue>
    </source>
</reference>
<sequence length="86" mass="9411">GGGRGGGGRRGGKGAADVCNLFIKECCKVICSEGRLGWGRWHAEERGENREQLMRVRNGVMNFSLIEICLSGSDSRKKLCQERLIG</sequence>